<comment type="caution">
    <text evidence="2">The sequence shown here is derived from an EMBL/GenBank/DDBJ whole genome shotgun (WGS) entry which is preliminary data.</text>
</comment>
<proteinExistence type="predicted"/>
<keyword evidence="1" id="KW-0175">Coiled coil</keyword>
<accession>A0A835LAC3</accession>
<name>A0A835LAC3_SPOEX</name>
<reference evidence="2" key="1">
    <citation type="submission" date="2020-08" db="EMBL/GenBank/DDBJ databases">
        <title>Spodoptera exigua strain:BAW_Kor-Di-RS1 Genome sequencing and assembly.</title>
        <authorList>
            <person name="Kim J."/>
            <person name="Nam H.Y."/>
            <person name="Kwon M."/>
            <person name="Choi J.H."/>
            <person name="Cho S.R."/>
            <person name="Kim G.-H."/>
        </authorList>
    </citation>
    <scope>NUCLEOTIDE SEQUENCE</scope>
    <source>
        <strain evidence="2">BAW_Kor-Di-RS1</strain>
        <tissue evidence="2">Whole-body</tissue>
    </source>
</reference>
<sequence>MKYSTLALNVSTALIKINPFTPFLTLYTPFLSLLAPQVILLPPFYDPLHPSGDPDNPENLRPASPHFTVFKMGENVEGHASDMEMNNSEITFDNLTILKEFGNIVNLVRNEDFLETVPKAKLKRVKWIPMFNCLKQGILDEMIQELSSMWEYENMPQKLDTLEKQKEKFMDMDTDKVLWRPQLGDVKAQLRANDVACLKKQKVLLESLAKEYEARVNRIKKILTAKRGYLKALQLDIQKYQRRNEDLVIKLNDKLDNHHNLIKTNLADKIDIEDINWKEKDMDFNEINSS</sequence>
<evidence type="ECO:0000313" key="2">
    <source>
        <dbReference type="EMBL" id="KAF9422933.1"/>
    </source>
</evidence>
<dbReference type="EMBL" id="JACKWZ010000012">
    <property type="protein sequence ID" value="KAF9422933.1"/>
    <property type="molecule type" value="Genomic_DNA"/>
</dbReference>
<evidence type="ECO:0000313" key="3">
    <source>
        <dbReference type="Proteomes" id="UP000648187"/>
    </source>
</evidence>
<evidence type="ECO:0000256" key="1">
    <source>
        <dbReference type="SAM" id="Coils"/>
    </source>
</evidence>
<feature type="coiled-coil region" evidence="1">
    <location>
        <begin position="195"/>
        <end position="257"/>
    </location>
</feature>
<dbReference type="AlphaFoldDB" id="A0A835LAC3"/>
<protein>
    <submittedName>
        <fullName evidence="2">Uncharacterized protein</fullName>
    </submittedName>
</protein>
<keyword evidence="3" id="KW-1185">Reference proteome</keyword>
<organism evidence="2 3">
    <name type="scientific">Spodoptera exigua</name>
    <name type="common">Beet armyworm</name>
    <name type="synonym">Noctua fulgens</name>
    <dbReference type="NCBI Taxonomy" id="7107"/>
    <lineage>
        <taxon>Eukaryota</taxon>
        <taxon>Metazoa</taxon>
        <taxon>Ecdysozoa</taxon>
        <taxon>Arthropoda</taxon>
        <taxon>Hexapoda</taxon>
        <taxon>Insecta</taxon>
        <taxon>Pterygota</taxon>
        <taxon>Neoptera</taxon>
        <taxon>Endopterygota</taxon>
        <taxon>Lepidoptera</taxon>
        <taxon>Glossata</taxon>
        <taxon>Ditrysia</taxon>
        <taxon>Noctuoidea</taxon>
        <taxon>Noctuidae</taxon>
        <taxon>Amphipyrinae</taxon>
        <taxon>Spodoptera</taxon>
    </lineage>
</organism>
<dbReference type="Proteomes" id="UP000648187">
    <property type="component" value="Unassembled WGS sequence"/>
</dbReference>
<gene>
    <name evidence="2" type="ORF">HW555_001476</name>
</gene>